<evidence type="ECO:0000256" key="8">
    <source>
        <dbReference type="SAM" id="Phobius"/>
    </source>
</evidence>
<keyword evidence="8" id="KW-0472">Membrane</keyword>
<dbReference type="InterPro" id="IPR011006">
    <property type="entry name" value="CheY-like_superfamily"/>
</dbReference>
<evidence type="ECO:0000313" key="11">
    <source>
        <dbReference type="EMBL" id="OCB89102.1"/>
    </source>
</evidence>
<feature type="transmembrane region" description="Helical" evidence="8">
    <location>
        <begin position="412"/>
        <end position="430"/>
    </location>
</feature>
<dbReference type="Pfam" id="PF00512">
    <property type="entry name" value="HisKA"/>
    <property type="match status" value="1"/>
</dbReference>
<feature type="region of interest" description="Disordered" evidence="7">
    <location>
        <begin position="148"/>
        <end position="190"/>
    </location>
</feature>
<feature type="region of interest" description="Disordered" evidence="7">
    <location>
        <begin position="205"/>
        <end position="225"/>
    </location>
</feature>
<feature type="transmembrane region" description="Helical" evidence="8">
    <location>
        <begin position="389"/>
        <end position="407"/>
    </location>
</feature>
<dbReference type="EC" id="2.7.13.3" evidence="2"/>
<dbReference type="InterPro" id="IPR036097">
    <property type="entry name" value="HisK_dim/P_sf"/>
</dbReference>
<feature type="domain" description="Response regulatory" evidence="10">
    <location>
        <begin position="1091"/>
        <end position="1241"/>
    </location>
</feature>
<dbReference type="PROSITE" id="PS50110">
    <property type="entry name" value="RESPONSE_REGULATORY"/>
    <property type="match status" value="1"/>
</dbReference>
<keyword evidence="8" id="KW-1133">Transmembrane helix</keyword>
<sequence length="1259" mass="137440">MSRPPSGDADKRNGKRSDNDNSGGPSIGASPTPQKSSLQQPRESHPLVGHSKVPSYPNHAHLFDADELPMSKSHRKMARKRELREKREEQETVMQLIDSMRYGGEPNLRNGNRSRGGGTSVTGTAQGKSARIAGGGFRVHWARWKQRLGTGSAPSESLLNDTGETSDGSRSAFRSALGHNQQGGEDTDDAAEVDEIVVDNALGTVTSQPSEHGGTGHGSGRPDLQGIKSQTNSFGTMETHYSGFWGSNFISRFLRWTAWPIIDDFFRGNFVVEKLEQEYRRELWWSGKTLALYSSVFFIVHWILILALSARPFTLSDKIFFYGIGPLISIPIPFLVIFDYPFKGSKKQIAFQIYISICVWAWSIYTTVFMYVCDFYQNRGPSHCGSRDFVGVLFFAVALPPIAMFGLRQTRIANVIGFSIFFIISCALLLPEHSAYARNVIDALLFHIFLLYIHNKREKTERRNFSLRDQLKAQFRAAQKAQINERRANDSKRRLTSYVFHEVRVPLNTALLAVQNLEATEEIQQSKEIEWKALTGSLSMMSKVLNDVLDFDRLDSGRFSTVKTPYNLHQTIRSILVPLGLAAKARGLTLTDDLDKNIDRIARRAALAANGADAATIASELAKSDGEGLVLGDEMRLRQVINNLASNACKFTPSGGQIRIVTKLVLPLLPSASATEVTDVTGDIAVALPSSDTPSLGVIAEKEKDRTGTAERPATAEEKLISDSKPTSQHGKETENSSLKSLKRAMFRWRWQPHRRRSNTVANDGDVHARDMLDAAERGLSSAPAPTLLSTAQLVRHNSVDLNSLDRIVVRIEVHDTGVGIRARDLVDNKLFSPYVQTEIGKYQGGKGTGLGLALVRRIVKLSGGRLGVRSKLGVGSTFWVELPLGVGRAKSDSKDRPDVLHDGSEYSEGQRQLALGLEDLKFVRAIGEGDTPSTMLTEQDGGLAKEKDAEHCKALTLHSKRALKNVMDQRGLFEIAPPPSFRVSIGSLERSPRSIPRSNQPPPTPFTAMPPTPPLSGADVDDSSAAASGNAAHENVGDEQDKEAQAISGALTPPAPLISSQSAPGPLEIIAASPSSGTPSPILEAIKGVRVLVVDDDMITRSLMSRMLSRLGCLVTAAENGKVALEKILGHPIPSSVIRGEPGTGMGMSTGCPPVQGEPITEEKQVYPFDIVFLDNQMPVMSGLDTVSALRALHRTDFVVGVTGNALLSDQQEYIDVGVDRVLTKPVLEDSLKAMLKVAVQRRQKRISALPEGAPSRS</sequence>
<dbReference type="Gene3D" id="3.30.565.10">
    <property type="entry name" value="Histidine kinase-like ATPase, C-terminal domain"/>
    <property type="match status" value="1"/>
</dbReference>
<dbReference type="GO" id="GO:0000155">
    <property type="term" value="F:phosphorelay sensor kinase activity"/>
    <property type="evidence" value="ECO:0007669"/>
    <property type="project" value="InterPro"/>
</dbReference>
<feature type="transmembrane region" description="Helical" evidence="8">
    <location>
        <begin position="350"/>
        <end position="369"/>
    </location>
</feature>
<dbReference type="OrthoDB" id="60033at2759"/>
<feature type="compositionally biased region" description="Low complexity" evidence="7">
    <location>
        <begin position="1024"/>
        <end position="1033"/>
    </location>
</feature>
<dbReference type="PANTHER" id="PTHR43047">
    <property type="entry name" value="TWO-COMPONENT HISTIDINE PROTEIN KINASE"/>
    <property type="match status" value="1"/>
</dbReference>
<dbReference type="CDD" id="cd00082">
    <property type="entry name" value="HisKA"/>
    <property type="match status" value="1"/>
</dbReference>
<feature type="region of interest" description="Disordered" evidence="7">
    <location>
        <begin position="701"/>
        <end position="739"/>
    </location>
</feature>
<dbReference type="Pfam" id="PF02518">
    <property type="entry name" value="HATPase_c"/>
    <property type="match status" value="1"/>
</dbReference>
<feature type="region of interest" description="Disordered" evidence="7">
    <location>
        <begin position="1"/>
        <end position="126"/>
    </location>
</feature>
<dbReference type="InterPro" id="IPR003661">
    <property type="entry name" value="HisK_dim/P_dom"/>
</dbReference>
<evidence type="ECO:0000256" key="2">
    <source>
        <dbReference type="ARBA" id="ARBA00012438"/>
    </source>
</evidence>
<dbReference type="PANTHER" id="PTHR43047:SF66">
    <property type="entry name" value="HISKA"/>
    <property type="match status" value="1"/>
</dbReference>
<dbReference type="SUPFAM" id="SSF47384">
    <property type="entry name" value="Homodimeric domain of signal transducing histidine kinase"/>
    <property type="match status" value="1"/>
</dbReference>
<keyword evidence="4" id="KW-0808">Transferase</keyword>
<protein>
    <recommendedName>
        <fullName evidence="2">histidine kinase</fullName>
        <ecNumber evidence="2">2.7.13.3</ecNumber>
    </recommendedName>
</protein>
<dbReference type="Gene3D" id="1.10.287.130">
    <property type="match status" value="1"/>
</dbReference>
<gene>
    <name evidence="11" type="ORF">A7U60_g3701</name>
</gene>
<evidence type="ECO:0000256" key="3">
    <source>
        <dbReference type="ARBA" id="ARBA00022553"/>
    </source>
</evidence>
<dbReference type="SUPFAM" id="SSF52172">
    <property type="entry name" value="CheY-like"/>
    <property type="match status" value="1"/>
</dbReference>
<dbReference type="SMART" id="SM00388">
    <property type="entry name" value="HisKA"/>
    <property type="match status" value="1"/>
</dbReference>
<proteinExistence type="predicted"/>
<dbReference type="GO" id="GO:0009927">
    <property type="term" value="F:histidine phosphotransfer kinase activity"/>
    <property type="evidence" value="ECO:0007669"/>
    <property type="project" value="TreeGrafter"/>
</dbReference>
<dbReference type="InterPro" id="IPR001789">
    <property type="entry name" value="Sig_transdc_resp-reg_receiver"/>
</dbReference>
<dbReference type="PROSITE" id="PS50109">
    <property type="entry name" value="HIS_KIN"/>
    <property type="match status" value="1"/>
</dbReference>
<feature type="transmembrane region" description="Helical" evidence="8">
    <location>
        <begin position="319"/>
        <end position="338"/>
    </location>
</feature>
<evidence type="ECO:0000256" key="4">
    <source>
        <dbReference type="ARBA" id="ARBA00022679"/>
    </source>
</evidence>
<keyword evidence="5" id="KW-0418">Kinase</keyword>
<feature type="compositionally biased region" description="Basic and acidic residues" evidence="7">
    <location>
        <begin position="80"/>
        <end position="90"/>
    </location>
</feature>
<comment type="catalytic activity">
    <reaction evidence="1">
        <text>ATP + protein L-histidine = ADP + protein N-phospho-L-histidine.</text>
        <dbReference type="EC" id="2.7.13.3"/>
    </reaction>
</comment>
<feature type="region of interest" description="Disordered" evidence="7">
    <location>
        <begin position="979"/>
        <end position="1044"/>
    </location>
</feature>
<dbReference type="Gene3D" id="3.40.50.2300">
    <property type="match status" value="1"/>
</dbReference>
<evidence type="ECO:0000259" key="9">
    <source>
        <dbReference type="PROSITE" id="PS50109"/>
    </source>
</evidence>
<evidence type="ECO:0000256" key="7">
    <source>
        <dbReference type="SAM" id="MobiDB-lite"/>
    </source>
</evidence>
<comment type="caution">
    <text evidence="11">The sequence shown here is derived from an EMBL/GenBank/DDBJ whole genome shotgun (WGS) entry which is preliminary data.</text>
</comment>
<evidence type="ECO:0000313" key="12">
    <source>
        <dbReference type="Proteomes" id="UP000757232"/>
    </source>
</evidence>
<dbReference type="EMBL" id="LNZH02000164">
    <property type="protein sequence ID" value="OCB89102.1"/>
    <property type="molecule type" value="Genomic_DNA"/>
</dbReference>
<feature type="transmembrane region" description="Helical" evidence="8">
    <location>
        <begin position="290"/>
        <end position="313"/>
    </location>
</feature>
<evidence type="ECO:0000256" key="6">
    <source>
        <dbReference type="PROSITE-ProRule" id="PRU00169"/>
    </source>
</evidence>
<feature type="compositionally biased region" description="Polar residues" evidence="7">
    <location>
        <begin position="152"/>
        <end position="169"/>
    </location>
</feature>
<reference evidence="11" key="1">
    <citation type="submission" date="2016-06" db="EMBL/GenBank/DDBJ databases">
        <title>Draft Genome sequence of the fungus Inonotus baumii.</title>
        <authorList>
            <person name="Zhu H."/>
            <person name="Lin W."/>
        </authorList>
    </citation>
    <scope>NUCLEOTIDE SEQUENCE</scope>
    <source>
        <strain evidence="11">821</strain>
    </source>
</reference>
<dbReference type="SUPFAM" id="SSF55874">
    <property type="entry name" value="ATPase domain of HSP90 chaperone/DNA topoisomerase II/histidine kinase"/>
    <property type="match status" value="2"/>
</dbReference>
<evidence type="ECO:0000259" key="10">
    <source>
        <dbReference type="PROSITE" id="PS50110"/>
    </source>
</evidence>
<dbReference type="InterPro" id="IPR003594">
    <property type="entry name" value="HATPase_dom"/>
</dbReference>
<dbReference type="GO" id="GO:0005886">
    <property type="term" value="C:plasma membrane"/>
    <property type="evidence" value="ECO:0007669"/>
    <property type="project" value="TreeGrafter"/>
</dbReference>
<dbReference type="Proteomes" id="UP000757232">
    <property type="component" value="Unassembled WGS sequence"/>
</dbReference>
<feature type="compositionally biased region" description="Pro residues" evidence="7">
    <location>
        <begin position="1000"/>
        <end position="1015"/>
    </location>
</feature>
<dbReference type="InterPro" id="IPR005467">
    <property type="entry name" value="His_kinase_dom"/>
</dbReference>
<organism evidence="11 12">
    <name type="scientific">Sanghuangporus baumii</name>
    <name type="common">Phellinus baumii</name>
    <dbReference type="NCBI Taxonomy" id="108892"/>
    <lineage>
        <taxon>Eukaryota</taxon>
        <taxon>Fungi</taxon>
        <taxon>Dikarya</taxon>
        <taxon>Basidiomycota</taxon>
        <taxon>Agaricomycotina</taxon>
        <taxon>Agaricomycetes</taxon>
        <taxon>Hymenochaetales</taxon>
        <taxon>Hymenochaetaceae</taxon>
        <taxon>Sanghuangporus</taxon>
    </lineage>
</organism>
<keyword evidence="3 6" id="KW-0597">Phosphoprotein</keyword>
<keyword evidence="8" id="KW-0812">Transmembrane</keyword>
<feature type="modified residue" description="4-aspartylphosphate" evidence="6">
    <location>
        <position position="1176"/>
    </location>
</feature>
<dbReference type="AlphaFoldDB" id="A0A9Q5N6E4"/>
<dbReference type="Pfam" id="PF00072">
    <property type="entry name" value="Response_reg"/>
    <property type="match status" value="1"/>
</dbReference>
<dbReference type="InterPro" id="IPR004358">
    <property type="entry name" value="Sig_transdc_His_kin-like_C"/>
</dbReference>
<feature type="domain" description="Histidine kinase" evidence="9">
    <location>
        <begin position="498"/>
        <end position="887"/>
    </location>
</feature>
<keyword evidence="12" id="KW-1185">Reference proteome</keyword>
<dbReference type="SMART" id="SM00448">
    <property type="entry name" value="REC"/>
    <property type="match status" value="1"/>
</dbReference>
<dbReference type="SMART" id="SM00387">
    <property type="entry name" value="HATPase_c"/>
    <property type="match status" value="1"/>
</dbReference>
<feature type="compositionally biased region" description="Basic and acidic residues" evidence="7">
    <location>
        <begin position="8"/>
        <end position="19"/>
    </location>
</feature>
<accession>A0A9Q5N6E4</accession>
<dbReference type="PRINTS" id="PR00344">
    <property type="entry name" value="BCTRLSENSOR"/>
</dbReference>
<name>A0A9Q5N6E4_SANBA</name>
<feature type="compositionally biased region" description="Polar residues" evidence="7">
    <location>
        <begin position="20"/>
        <end position="41"/>
    </location>
</feature>
<dbReference type="CDD" id="cd17546">
    <property type="entry name" value="REC_hyHK_CKI1_RcsC-like"/>
    <property type="match status" value="1"/>
</dbReference>
<dbReference type="InterPro" id="IPR036890">
    <property type="entry name" value="HATPase_C_sf"/>
</dbReference>
<evidence type="ECO:0000256" key="1">
    <source>
        <dbReference type="ARBA" id="ARBA00000085"/>
    </source>
</evidence>
<feature type="compositionally biased region" description="Basic and acidic residues" evidence="7">
    <location>
        <begin position="701"/>
        <end position="722"/>
    </location>
</feature>
<evidence type="ECO:0000256" key="5">
    <source>
        <dbReference type="ARBA" id="ARBA00022777"/>
    </source>
</evidence>